<dbReference type="AlphaFoldDB" id="A0ABD1VUQ3"/>
<protein>
    <submittedName>
        <fullName evidence="2">Chromatin modification-related protein eaf-1</fullName>
    </submittedName>
</protein>
<dbReference type="EMBL" id="JBFOLK010000001">
    <property type="protein sequence ID" value="KAL2541119.1"/>
    <property type="molecule type" value="Genomic_DNA"/>
</dbReference>
<gene>
    <name evidence="2" type="ORF">Adt_02097</name>
</gene>
<dbReference type="PANTHER" id="PTHR37393">
    <property type="entry name" value="AT-RICH INTERACTIVE DOMAIN-CONTAINING PROTEIN 1A-LIKE"/>
    <property type="match status" value="1"/>
</dbReference>
<evidence type="ECO:0000256" key="1">
    <source>
        <dbReference type="SAM" id="MobiDB-lite"/>
    </source>
</evidence>
<proteinExistence type="predicted"/>
<accession>A0ABD1VUQ3</accession>
<dbReference type="Proteomes" id="UP001604336">
    <property type="component" value="Unassembled WGS sequence"/>
</dbReference>
<organism evidence="2 3">
    <name type="scientific">Abeliophyllum distichum</name>
    <dbReference type="NCBI Taxonomy" id="126358"/>
    <lineage>
        <taxon>Eukaryota</taxon>
        <taxon>Viridiplantae</taxon>
        <taxon>Streptophyta</taxon>
        <taxon>Embryophyta</taxon>
        <taxon>Tracheophyta</taxon>
        <taxon>Spermatophyta</taxon>
        <taxon>Magnoliopsida</taxon>
        <taxon>eudicotyledons</taxon>
        <taxon>Gunneridae</taxon>
        <taxon>Pentapetalae</taxon>
        <taxon>asterids</taxon>
        <taxon>lamiids</taxon>
        <taxon>Lamiales</taxon>
        <taxon>Oleaceae</taxon>
        <taxon>Forsythieae</taxon>
        <taxon>Abeliophyllum</taxon>
    </lineage>
</organism>
<sequence length="175" mass="19616">MWRGDMDGPGNLRFGEHMAPGPPLNHMRDDIFGQDVMSGQVRRGEFLGPPNLSNHSHMVDPAGYGPVSTLPRLGEPGFRSNYSLQGFSNAERFAGDADSFDKSRKRKSMSMGWCRICRVDCETVEGLDMHSQTREHQKMTMDMVISIKQQSRKKQKTSSGRAAREEVGKTRNIGL</sequence>
<reference evidence="3" key="1">
    <citation type="submission" date="2024-07" db="EMBL/GenBank/DDBJ databases">
        <title>Two chromosome-level genome assemblies of Korean endemic species Abeliophyllum distichum and Forsythia ovata (Oleaceae).</title>
        <authorList>
            <person name="Jang H."/>
        </authorList>
    </citation>
    <scope>NUCLEOTIDE SEQUENCE [LARGE SCALE GENOMIC DNA]</scope>
</reference>
<dbReference type="PANTHER" id="PTHR37393:SF1">
    <property type="entry name" value="AT-RICH INTERACTIVE DOMAIN-CONTAINING PROTEIN 1A-LIKE"/>
    <property type="match status" value="1"/>
</dbReference>
<comment type="caution">
    <text evidence="2">The sequence shown here is derived from an EMBL/GenBank/DDBJ whole genome shotgun (WGS) entry which is preliminary data.</text>
</comment>
<name>A0ABD1VUQ3_9LAMI</name>
<evidence type="ECO:0000313" key="3">
    <source>
        <dbReference type="Proteomes" id="UP001604336"/>
    </source>
</evidence>
<evidence type="ECO:0000313" key="2">
    <source>
        <dbReference type="EMBL" id="KAL2541119.1"/>
    </source>
</evidence>
<keyword evidence="3" id="KW-1185">Reference proteome</keyword>
<feature type="region of interest" description="Disordered" evidence="1">
    <location>
        <begin position="148"/>
        <end position="175"/>
    </location>
</feature>